<evidence type="ECO:0000256" key="1">
    <source>
        <dbReference type="ARBA" id="ARBA00001946"/>
    </source>
</evidence>
<dbReference type="PANTHER" id="PTHR43046:SF12">
    <property type="entry name" value="GDP-MANNOSE MANNOSYL HYDROLASE"/>
    <property type="match status" value="1"/>
</dbReference>
<dbReference type="InterPro" id="IPR020476">
    <property type="entry name" value="Nudix_hydrolase"/>
</dbReference>
<comment type="cofactor">
    <cofactor evidence="1">
        <name>Mg(2+)</name>
        <dbReference type="ChEBI" id="CHEBI:18420"/>
    </cofactor>
</comment>
<evidence type="ECO:0000259" key="6">
    <source>
        <dbReference type="PROSITE" id="PS51462"/>
    </source>
</evidence>
<comment type="similarity">
    <text evidence="2 5">Belongs to the Nudix hydrolase family.</text>
</comment>
<dbReference type="PROSITE" id="PS51462">
    <property type="entry name" value="NUDIX"/>
    <property type="match status" value="1"/>
</dbReference>
<dbReference type="EMBL" id="DVLP01000008">
    <property type="protein sequence ID" value="HIT73994.1"/>
    <property type="molecule type" value="Genomic_DNA"/>
</dbReference>
<keyword evidence="3 5" id="KW-0378">Hydrolase</keyword>
<dbReference type="InterPro" id="IPR020084">
    <property type="entry name" value="NUDIX_hydrolase_CS"/>
</dbReference>
<dbReference type="InterPro" id="IPR000086">
    <property type="entry name" value="NUDIX_hydrolase_dom"/>
</dbReference>
<sequence>MSDPRLREPATRTVHRRTGRVVPVDADGRVLLLHGFEPARPDWWFWFTIGGAVEDGETVRQAAARELREEVGLVVDETELGEPYCTSEIEFDWDDQHIVQHQTFFAVLLADAPMPDLGGLDGSESDTIDRAQWLSVSDFETGRAEPVAPELVGYLHGAVAAVTTR</sequence>
<proteinExistence type="inferred from homology"/>
<keyword evidence="4" id="KW-0460">Magnesium</keyword>
<evidence type="ECO:0000256" key="4">
    <source>
        <dbReference type="ARBA" id="ARBA00022842"/>
    </source>
</evidence>
<evidence type="ECO:0000256" key="2">
    <source>
        <dbReference type="ARBA" id="ARBA00005582"/>
    </source>
</evidence>
<evidence type="ECO:0000313" key="7">
    <source>
        <dbReference type="EMBL" id="HIT73994.1"/>
    </source>
</evidence>
<comment type="caution">
    <text evidence="7">The sequence shown here is derived from an EMBL/GenBank/DDBJ whole genome shotgun (WGS) entry which is preliminary data.</text>
</comment>
<evidence type="ECO:0000256" key="3">
    <source>
        <dbReference type="ARBA" id="ARBA00022801"/>
    </source>
</evidence>
<feature type="domain" description="Nudix hydrolase" evidence="6">
    <location>
        <begin position="14"/>
        <end position="159"/>
    </location>
</feature>
<evidence type="ECO:0000256" key="5">
    <source>
        <dbReference type="RuleBase" id="RU003476"/>
    </source>
</evidence>
<accession>A0A9D1GV78</accession>
<dbReference type="CDD" id="cd04685">
    <property type="entry name" value="NUDIX_Hydrolase"/>
    <property type="match status" value="1"/>
</dbReference>
<evidence type="ECO:0000313" key="8">
    <source>
        <dbReference type="Proteomes" id="UP000886842"/>
    </source>
</evidence>
<name>A0A9D1GV78_9ACTN</name>
<protein>
    <submittedName>
        <fullName evidence="7">NUDIX domain-containing protein</fullName>
    </submittedName>
</protein>
<dbReference type="PANTHER" id="PTHR43046">
    <property type="entry name" value="GDP-MANNOSE MANNOSYL HYDROLASE"/>
    <property type="match status" value="1"/>
</dbReference>
<dbReference type="SUPFAM" id="SSF55811">
    <property type="entry name" value="Nudix"/>
    <property type="match status" value="1"/>
</dbReference>
<dbReference type="PROSITE" id="PS00893">
    <property type="entry name" value="NUDIX_BOX"/>
    <property type="match status" value="1"/>
</dbReference>
<gene>
    <name evidence="7" type="ORF">IAA98_00235</name>
</gene>
<organism evidence="7 8">
    <name type="scientific">Candidatus Avipropionibacterium avicola</name>
    <dbReference type="NCBI Taxonomy" id="2840701"/>
    <lineage>
        <taxon>Bacteria</taxon>
        <taxon>Bacillati</taxon>
        <taxon>Actinomycetota</taxon>
        <taxon>Actinomycetes</taxon>
        <taxon>Propionibacteriales</taxon>
        <taxon>Propionibacteriaceae</taxon>
        <taxon>Propionibacteriaceae incertae sedis</taxon>
        <taxon>Candidatus Avipropionibacterium</taxon>
    </lineage>
</organism>
<dbReference type="PRINTS" id="PR00502">
    <property type="entry name" value="NUDIXFAMILY"/>
</dbReference>
<reference evidence="7" key="1">
    <citation type="submission" date="2020-10" db="EMBL/GenBank/DDBJ databases">
        <authorList>
            <person name="Gilroy R."/>
        </authorList>
    </citation>
    <scope>NUCLEOTIDE SEQUENCE</scope>
    <source>
        <strain evidence="7">ChiGjej1B1-24693</strain>
    </source>
</reference>
<dbReference type="Pfam" id="PF00293">
    <property type="entry name" value="NUDIX"/>
    <property type="match status" value="1"/>
</dbReference>
<dbReference type="AlphaFoldDB" id="A0A9D1GV78"/>
<reference evidence="7" key="2">
    <citation type="journal article" date="2021" name="PeerJ">
        <title>Extensive microbial diversity within the chicken gut microbiome revealed by metagenomics and culture.</title>
        <authorList>
            <person name="Gilroy R."/>
            <person name="Ravi A."/>
            <person name="Getino M."/>
            <person name="Pursley I."/>
            <person name="Horton D.L."/>
            <person name="Alikhan N.F."/>
            <person name="Baker D."/>
            <person name="Gharbi K."/>
            <person name="Hall N."/>
            <person name="Watson M."/>
            <person name="Adriaenssens E.M."/>
            <person name="Foster-Nyarko E."/>
            <person name="Jarju S."/>
            <person name="Secka A."/>
            <person name="Antonio M."/>
            <person name="Oren A."/>
            <person name="Chaudhuri R.R."/>
            <person name="La Ragione R."/>
            <person name="Hildebrand F."/>
            <person name="Pallen M.J."/>
        </authorList>
    </citation>
    <scope>NUCLEOTIDE SEQUENCE</scope>
    <source>
        <strain evidence="7">ChiGjej1B1-24693</strain>
    </source>
</reference>
<dbReference type="Gene3D" id="3.90.79.10">
    <property type="entry name" value="Nucleoside Triphosphate Pyrophosphohydrolase"/>
    <property type="match status" value="1"/>
</dbReference>
<dbReference type="InterPro" id="IPR015797">
    <property type="entry name" value="NUDIX_hydrolase-like_dom_sf"/>
</dbReference>
<dbReference type="GO" id="GO:0016787">
    <property type="term" value="F:hydrolase activity"/>
    <property type="evidence" value="ECO:0007669"/>
    <property type="project" value="UniProtKB-KW"/>
</dbReference>
<dbReference type="Proteomes" id="UP000886842">
    <property type="component" value="Unassembled WGS sequence"/>
</dbReference>